<reference evidence="6" key="1">
    <citation type="submission" date="2020-01" db="EMBL/GenBank/DDBJ databases">
        <authorList>
            <person name="Rat A."/>
        </authorList>
    </citation>
    <scope>NUCLEOTIDE SEQUENCE</scope>
    <source>
        <strain evidence="6">LMG 28251</strain>
    </source>
</reference>
<comment type="caution">
    <text evidence="6">The sequence shown here is derived from an EMBL/GenBank/DDBJ whole genome shotgun (WGS) entry which is preliminary data.</text>
</comment>
<evidence type="ECO:0000256" key="2">
    <source>
        <dbReference type="ARBA" id="ARBA00022448"/>
    </source>
</evidence>
<accession>A0AAF1KUQ0</accession>
<comment type="similarity">
    <text evidence="1">Belongs to the ABC transporter superfamily.</text>
</comment>
<feature type="domain" description="ABC transporter" evidence="5">
    <location>
        <begin position="2"/>
        <end position="234"/>
    </location>
</feature>
<evidence type="ECO:0000256" key="4">
    <source>
        <dbReference type="ARBA" id="ARBA00022840"/>
    </source>
</evidence>
<dbReference type="PROSITE" id="PS00211">
    <property type="entry name" value="ABC_TRANSPORTER_1"/>
    <property type="match status" value="1"/>
</dbReference>
<dbReference type="EMBL" id="JAAEDH010000021">
    <property type="protein sequence ID" value="MBR0656727.1"/>
    <property type="molecule type" value="Genomic_DNA"/>
</dbReference>
<evidence type="ECO:0000259" key="5">
    <source>
        <dbReference type="PROSITE" id="PS50893"/>
    </source>
</evidence>
<dbReference type="InterPro" id="IPR003439">
    <property type="entry name" value="ABC_transporter-like_ATP-bd"/>
</dbReference>
<gene>
    <name evidence="6" type="ORF">GXW79_16725</name>
</gene>
<dbReference type="InterPro" id="IPR017871">
    <property type="entry name" value="ABC_transporter-like_CS"/>
</dbReference>
<dbReference type="PROSITE" id="PS50893">
    <property type="entry name" value="ABC_TRANSPORTER_2"/>
    <property type="match status" value="1"/>
</dbReference>
<evidence type="ECO:0000313" key="6">
    <source>
        <dbReference type="EMBL" id="MBR0656727.1"/>
    </source>
</evidence>
<keyword evidence="4 6" id="KW-0067">ATP-binding</keyword>
<keyword evidence="3" id="KW-0547">Nucleotide-binding</keyword>
<dbReference type="SMART" id="SM00382">
    <property type="entry name" value="AAA"/>
    <property type="match status" value="1"/>
</dbReference>
<evidence type="ECO:0000256" key="1">
    <source>
        <dbReference type="ARBA" id="ARBA00005417"/>
    </source>
</evidence>
<organism evidence="6 7">
    <name type="scientific">Plastoroseomonas arctica</name>
    <dbReference type="NCBI Taxonomy" id="1509237"/>
    <lineage>
        <taxon>Bacteria</taxon>
        <taxon>Pseudomonadati</taxon>
        <taxon>Pseudomonadota</taxon>
        <taxon>Alphaproteobacteria</taxon>
        <taxon>Acetobacterales</taxon>
        <taxon>Acetobacteraceae</taxon>
        <taxon>Plastoroseomonas</taxon>
    </lineage>
</organism>
<dbReference type="Proteomes" id="UP001196068">
    <property type="component" value="Unassembled WGS sequence"/>
</dbReference>
<name>A0AAF1KUQ0_9PROT</name>
<reference evidence="6" key="2">
    <citation type="journal article" date="2021" name="Syst. Appl. Microbiol.">
        <title>Roseomonas hellenica sp. nov., isolated from roots of wild-growing Alkanna tinctoria.</title>
        <authorList>
            <person name="Rat A."/>
            <person name="Naranjo H.D."/>
            <person name="Lebbe L."/>
            <person name="Cnockaert M."/>
            <person name="Krigas N."/>
            <person name="Grigoriadou K."/>
            <person name="Maloupa E."/>
            <person name="Willems A."/>
        </authorList>
    </citation>
    <scope>NUCLEOTIDE SEQUENCE</scope>
    <source>
        <strain evidence="6">LMG 28251</strain>
    </source>
</reference>
<evidence type="ECO:0000256" key="3">
    <source>
        <dbReference type="ARBA" id="ARBA00022741"/>
    </source>
</evidence>
<dbReference type="CDD" id="cd03293">
    <property type="entry name" value="ABC_NrtD_SsuB_transporters"/>
    <property type="match status" value="1"/>
</dbReference>
<keyword evidence="7" id="KW-1185">Reference proteome</keyword>
<keyword evidence="2" id="KW-0813">Transport</keyword>
<dbReference type="PANTHER" id="PTHR42788:SF13">
    <property type="entry name" value="ALIPHATIC SULFONATES IMPORT ATP-BINDING PROTEIN SSUB"/>
    <property type="match status" value="1"/>
</dbReference>
<protein>
    <submittedName>
        <fullName evidence="6">ABC transporter ATP-binding protein</fullName>
    </submittedName>
</protein>
<sequence>MIAIEGVGKRFAGRDGGAVQALEDVSIAIRPGEFVAIVGASGCGKSTLLRLIAGLAMPTSGAVRIEGTAVTGARTDTAMVFQAPTLLPWADVLRNVTFPMRLMHRAGPGTEDAARALLARAGLAGFETRLPRELSGGMQQRVAICRALLQQPRILLMDEPFGALDALTREEMSLELLRLWTETPMAVVFVTHSISEAVLLADRVVVMSPRPGRVVDVVEIDLPRPRDFAQEASPAFQAAAQRIRAHIFRRPAAKLAA</sequence>
<dbReference type="Gene3D" id="3.40.50.300">
    <property type="entry name" value="P-loop containing nucleotide triphosphate hydrolases"/>
    <property type="match status" value="1"/>
</dbReference>
<dbReference type="InterPro" id="IPR050166">
    <property type="entry name" value="ABC_transporter_ATP-bind"/>
</dbReference>
<dbReference type="Pfam" id="PF00005">
    <property type="entry name" value="ABC_tran"/>
    <property type="match status" value="1"/>
</dbReference>
<dbReference type="InterPro" id="IPR003593">
    <property type="entry name" value="AAA+_ATPase"/>
</dbReference>
<dbReference type="AlphaFoldDB" id="A0AAF1KUQ0"/>
<dbReference type="GO" id="GO:0005524">
    <property type="term" value="F:ATP binding"/>
    <property type="evidence" value="ECO:0007669"/>
    <property type="project" value="UniProtKB-KW"/>
</dbReference>
<evidence type="ECO:0000313" key="7">
    <source>
        <dbReference type="Proteomes" id="UP001196068"/>
    </source>
</evidence>
<dbReference type="GO" id="GO:0016887">
    <property type="term" value="F:ATP hydrolysis activity"/>
    <property type="evidence" value="ECO:0007669"/>
    <property type="project" value="InterPro"/>
</dbReference>
<dbReference type="PANTHER" id="PTHR42788">
    <property type="entry name" value="TAURINE IMPORT ATP-BINDING PROTEIN-RELATED"/>
    <property type="match status" value="1"/>
</dbReference>
<dbReference type="RefSeq" id="WP_211875593.1">
    <property type="nucleotide sequence ID" value="NZ_JAAEDH010000021.1"/>
</dbReference>
<dbReference type="InterPro" id="IPR027417">
    <property type="entry name" value="P-loop_NTPase"/>
</dbReference>
<dbReference type="SUPFAM" id="SSF52540">
    <property type="entry name" value="P-loop containing nucleoside triphosphate hydrolases"/>
    <property type="match status" value="1"/>
</dbReference>
<proteinExistence type="inferred from homology"/>